<dbReference type="OrthoDB" id="416585at2759"/>
<proteinExistence type="predicted"/>
<keyword evidence="4 5" id="KW-0472">Membrane</keyword>
<evidence type="ECO:0000313" key="8">
    <source>
        <dbReference type="Proteomes" id="UP000663879"/>
    </source>
</evidence>
<dbReference type="Pfam" id="PF00520">
    <property type="entry name" value="Ion_trans"/>
    <property type="match status" value="1"/>
</dbReference>
<feature type="transmembrane region" description="Helical" evidence="5">
    <location>
        <begin position="95"/>
        <end position="115"/>
    </location>
</feature>
<sequence>MLLKVELHLLDDIDIAGTSKPLSYAIFGFSIFYLIENIIKIWALQWKRYTFNYLVLMDGLVSFGFFITQVIHLIIYGKTYMSKEETKLYNESTSLWGISRVINMLLIFRLIHLAPSVKVMYAIISTAVDIFRSLKPLFGIMAANYYIYALFGMQLFANKIRPESFDNKYNVSNLNEYCGTYKQLSYWALNFNDFYSSLLVLWHIMVINNWYVTVDAFVDVTNEWSRFYFYFWWFICPIVTLSMVISLILDLFVLKWERTVDTKIAAFSSRTPLIKSIHRLFNDIKWKPDDKRINDELIKHPYIDFNRLIHKADIEQDFSSE</sequence>
<dbReference type="Gene3D" id="1.20.120.350">
    <property type="entry name" value="Voltage-gated potassium channels. Chain C"/>
    <property type="match status" value="1"/>
</dbReference>
<dbReference type="GO" id="GO:0005765">
    <property type="term" value="C:lysosomal membrane"/>
    <property type="evidence" value="ECO:0007669"/>
    <property type="project" value="InterPro"/>
</dbReference>
<dbReference type="GO" id="GO:0019722">
    <property type="term" value="P:calcium-mediated signaling"/>
    <property type="evidence" value="ECO:0007669"/>
    <property type="project" value="TreeGrafter"/>
</dbReference>
<feature type="domain" description="Ion transport" evidence="6">
    <location>
        <begin position="19"/>
        <end position="253"/>
    </location>
</feature>
<comment type="subcellular location">
    <subcellularLocation>
        <location evidence="1">Membrane</location>
        <topology evidence="1">Multi-pass membrane protein</topology>
    </subcellularLocation>
</comment>
<evidence type="ECO:0000256" key="2">
    <source>
        <dbReference type="ARBA" id="ARBA00022692"/>
    </source>
</evidence>
<dbReference type="GO" id="GO:0015280">
    <property type="term" value="F:ligand-gated sodium channel activity"/>
    <property type="evidence" value="ECO:0007669"/>
    <property type="project" value="TreeGrafter"/>
</dbReference>
<evidence type="ECO:0000256" key="1">
    <source>
        <dbReference type="ARBA" id="ARBA00004141"/>
    </source>
</evidence>
<evidence type="ECO:0000259" key="6">
    <source>
        <dbReference type="Pfam" id="PF00520"/>
    </source>
</evidence>
<dbReference type="GO" id="GO:0022832">
    <property type="term" value="F:voltage-gated channel activity"/>
    <property type="evidence" value="ECO:0007669"/>
    <property type="project" value="InterPro"/>
</dbReference>
<dbReference type="PANTHER" id="PTHR46768:SF1">
    <property type="entry name" value="TWO PORE CHANNEL PROTEIN 2"/>
    <property type="match status" value="1"/>
</dbReference>
<keyword evidence="8" id="KW-1185">Reference proteome</keyword>
<accession>A0A813YRM0</accession>
<dbReference type="InterPro" id="IPR027359">
    <property type="entry name" value="Volt_channel_dom_sf"/>
</dbReference>
<keyword evidence="2 5" id="KW-0812">Transmembrane</keyword>
<reference evidence="7" key="1">
    <citation type="submission" date="2021-02" db="EMBL/GenBank/DDBJ databases">
        <authorList>
            <person name="Nowell W R."/>
        </authorList>
    </citation>
    <scope>NUCLEOTIDE SEQUENCE</scope>
    <source>
        <strain evidence="7">Ploen Becks lab</strain>
    </source>
</reference>
<gene>
    <name evidence="7" type="ORF">OXX778_LOCUS10756</name>
</gene>
<organism evidence="7 8">
    <name type="scientific">Brachionus calyciflorus</name>
    <dbReference type="NCBI Taxonomy" id="104777"/>
    <lineage>
        <taxon>Eukaryota</taxon>
        <taxon>Metazoa</taxon>
        <taxon>Spiralia</taxon>
        <taxon>Gnathifera</taxon>
        <taxon>Rotifera</taxon>
        <taxon>Eurotatoria</taxon>
        <taxon>Monogononta</taxon>
        <taxon>Pseudotrocha</taxon>
        <taxon>Ploima</taxon>
        <taxon>Brachionidae</taxon>
        <taxon>Brachionus</taxon>
    </lineage>
</organism>
<evidence type="ECO:0000313" key="7">
    <source>
        <dbReference type="EMBL" id="CAF0887929.1"/>
    </source>
</evidence>
<dbReference type="InterPro" id="IPR005821">
    <property type="entry name" value="Ion_trans_dom"/>
</dbReference>
<name>A0A813YRM0_9BILA</name>
<comment type="caution">
    <text evidence="7">The sequence shown here is derived from an EMBL/GenBank/DDBJ whole genome shotgun (WGS) entry which is preliminary data.</text>
</comment>
<dbReference type="AlphaFoldDB" id="A0A813YRM0"/>
<dbReference type="EMBL" id="CAJNOC010001744">
    <property type="protein sequence ID" value="CAF0887929.1"/>
    <property type="molecule type" value="Genomic_DNA"/>
</dbReference>
<feature type="transmembrane region" description="Helical" evidence="5">
    <location>
        <begin position="22"/>
        <end position="39"/>
    </location>
</feature>
<dbReference type="Gene3D" id="1.10.287.70">
    <property type="match status" value="1"/>
</dbReference>
<protein>
    <recommendedName>
        <fullName evidence="6">Ion transport domain-containing protein</fullName>
    </recommendedName>
</protein>
<dbReference type="PANTHER" id="PTHR46768">
    <property type="entry name" value="TWO PORE CALCIUM CHANNEL PROTEIN 2"/>
    <property type="match status" value="1"/>
</dbReference>
<feature type="transmembrane region" description="Helical" evidence="5">
    <location>
        <begin position="136"/>
        <end position="157"/>
    </location>
</feature>
<keyword evidence="3 5" id="KW-1133">Transmembrane helix</keyword>
<dbReference type="GO" id="GO:0075509">
    <property type="term" value="P:endocytosis involved in viral entry into host cell"/>
    <property type="evidence" value="ECO:0007669"/>
    <property type="project" value="TreeGrafter"/>
</dbReference>
<feature type="transmembrane region" description="Helical" evidence="5">
    <location>
        <begin position="51"/>
        <end position="75"/>
    </location>
</feature>
<dbReference type="Proteomes" id="UP000663879">
    <property type="component" value="Unassembled WGS sequence"/>
</dbReference>
<evidence type="ECO:0000256" key="3">
    <source>
        <dbReference type="ARBA" id="ARBA00022989"/>
    </source>
</evidence>
<feature type="transmembrane region" description="Helical" evidence="5">
    <location>
        <begin position="230"/>
        <end position="254"/>
    </location>
</feature>
<dbReference type="InterPro" id="IPR028798">
    <property type="entry name" value="TPC2"/>
</dbReference>
<evidence type="ECO:0000256" key="4">
    <source>
        <dbReference type="ARBA" id="ARBA00023136"/>
    </source>
</evidence>
<dbReference type="GO" id="GO:0097682">
    <property type="term" value="F:intracellularly phosphatidylinositol-3,5-bisphosphate-gated monatomic cation channel activity"/>
    <property type="evidence" value="ECO:0007669"/>
    <property type="project" value="TreeGrafter"/>
</dbReference>
<evidence type="ECO:0000256" key="5">
    <source>
        <dbReference type="SAM" id="Phobius"/>
    </source>
</evidence>